<dbReference type="GO" id="GO:0004497">
    <property type="term" value="F:monooxygenase activity"/>
    <property type="evidence" value="ECO:0007669"/>
    <property type="project" value="UniProtKB-KW"/>
</dbReference>
<evidence type="ECO:0000256" key="3">
    <source>
        <dbReference type="ARBA" id="ARBA00010617"/>
    </source>
</evidence>
<dbReference type="InterPro" id="IPR001128">
    <property type="entry name" value="Cyt_P450"/>
</dbReference>
<keyword evidence="11" id="KW-1133">Transmembrane helix</keyword>
<name>A0A0C3PLD8_PISTI</name>
<dbReference type="InterPro" id="IPR050364">
    <property type="entry name" value="Cytochrome_P450_fung"/>
</dbReference>
<dbReference type="OrthoDB" id="2789670at2759"/>
<evidence type="ECO:0000256" key="2">
    <source>
        <dbReference type="ARBA" id="ARBA00005179"/>
    </source>
</evidence>
<evidence type="ECO:0000256" key="9">
    <source>
        <dbReference type="PIRSR" id="PIRSR602401-1"/>
    </source>
</evidence>
<evidence type="ECO:0000313" key="13">
    <source>
        <dbReference type="Proteomes" id="UP000054217"/>
    </source>
</evidence>
<dbReference type="InterPro" id="IPR036396">
    <property type="entry name" value="Cyt_P450_sf"/>
</dbReference>
<evidence type="ECO:0008006" key="14">
    <source>
        <dbReference type="Google" id="ProtNLM"/>
    </source>
</evidence>
<dbReference type="GO" id="GO:0005506">
    <property type="term" value="F:iron ion binding"/>
    <property type="evidence" value="ECO:0007669"/>
    <property type="project" value="InterPro"/>
</dbReference>
<keyword evidence="5 9" id="KW-0479">Metal-binding</keyword>
<feature type="transmembrane region" description="Helical" evidence="11">
    <location>
        <begin position="6"/>
        <end position="22"/>
    </location>
</feature>
<evidence type="ECO:0000256" key="6">
    <source>
        <dbReference type="ARBA" id="ARBA00023002"/>
    </source>
</evidence>
<dbReference type="SUPFAM" id="SSF48264">
    <property type="entry name" value="Cytochrome P450"/>
    <property type="match status" value="1"/>
</dbReference>
<feature type="region of interest" description="Disordered" evidence="10">
    <location>
        <begin position="484"/>
        <end position="509"/>
    </location>
</feature>
<dbReference type="Proteomes" id="UP000054217">
    <property type="component" value="Unassembled WGS sequence"/>
</dbReference>
<sequence length="509" mass="57228">MAASLFSVSAVCAIVIVLWFALRTTRRPVGLPYPPGPKRLPIAGNAFDINFKEPYLTYTEWGKIYGDLVYSRIFGQDFLIVNSENTARLLADQRSSIYSDRPHSPIYRLFGIHHMTPGLQYGSEWKTQRKLLHLSLRNDVVDRYRDMHLRSAHRLLENVRRDSKNFYEHFDLYTGGLALEFTYGRRIEGKEDPIISLANRLADVMSKGITGERIGLLTALPMLTCVPLWFPGAKFQHEARHCRNLVAAFSELPFDAAKKQAETSGLQPSFVSDILTQCGEDESAAKVTATGVYLGIFSRSTISSPLTHILVLAMILNPGVQDKVHAELDAVVGGGALPTFEDRERLPYLQAVLYEVMRWRPAFPLGVPHFTTTSDVFDGYYIPKGAIRGMSNREYSDPERFDPTRHFDADGKLKPEAKQNSSKYFGFGRSRACPGRFFADDALWAATAVILSAFRFEKAKDSLGNDIEVVPVFRPGVIRRVTDRAARRGHTSTDHSLVQSPRSISMFHC</sequence>
<evidence type="ECO:0000256" key="11">
    <source>
        <dbReference type="SAM" id="Phobius"/>
    </source>
</evidence>
<dbReference type="GO" id="GO:0016705">
    <property type="term" value="F:oxidoreductase activity, acting on paired donors, with incorporation or reduction of molecular oxygen"/>
    <property type="evidence" value="ECO:0007669"/>
    <property type="project" value="InterPro"/>
</dbReference>
<dbReference type="PRINTS" id="PR00463">
    <property type="entry name" value="EP450I"/>
</dbReference>
<keyword evidence="13" id="KW-1185">Reference proteome</keyword>
<keyword evidence="7 9" id="KW-0408">Iron</keyword>
<accession>A0A0C3PLD8</accession>
<dbReference type="Pfam" id="PF00067">
    <property type="entry name" value="p450"/>
    <property type="match status" value="1"/>
</dbReference>
<keyword evidence="6" id="KW-0560">Oxidoreductase</keyword>
<comment type="similarity">
    <text evidence="3">Belongs to the cytochrome P450 family.</text>
</comment>
<protein>
    <recommendedName>
        <fullName evidence="14">Cytochrome P450</fullName>
    </recommendedName>
</protein>
<dbReference type="EMBL" id="KN831955">
    <property type="protein sequence ID" value="KIO09104.1"/>
    <property type="molecule type" value="Genomic_DNA"/>
</dbReference>
<dbReference type="PANTHER" id="PTHR46300:SF7">
    <property type="entry name" value="P450, PUTATIVE (EUROFUNG)-RELATED"/>
    <property type="match status" value="1"/>
</dbReference>
<proteinExistence type="inferred from homology"/>
<feature type="compositionally biased region" description="Polar residues" evidence="10">
    <location>
        <begin position="494"/>
        <end position="503"/>
    </location>
</feature>
<evidence type="ECO:0000313" key="12">
    <source>
        <dbReference type="EMBL" id="KIO09104.1"/>
    </source>
</evidence>
<gene>
    <name evidence="12" type="ORF">M404DRAFT_131920</name>
</gene>
<dbReference type="GO" id="GO:0020037">
    <property type="term" value="F:heme binding"/>
    <property type="evidence" value="ECO:0007669"/>
    <property type="project" value="InterPro"/>
</dbReference>
<evidence type="ECO:0000256" key="8">
    <source>
        <dbReference type="ARBA" id="ARBA00023033"/>
    </source>
</evidence>
<dbReference type="HOGENOM" id="CLU_001570_2_3_1"/>
<organism evidence="12 13">
    <name type="scientific">Pisolithus tinctorius Marx 270</name>
    <dbReference type="NCBI Taxonomy" id="870435"/>
    <lineage>
        <taxon>Eukaryota</taxon>
        <taxon>Fungi</taxon>
        <taxon>Dikarya</taxon>
        <taxon>Basidiomycota</taxon>
        <taxon>Agaricomycotina</taxon>
        <taxon>Agaricomycetes</taxon>
        <taxon>Agaricomycetidae</taxon>
        <taxon>Boletales</taxon>
        <taxon>Sclerodermatineae</taxon>
        <taxon>Pisolithaceae</taxon>
        <taxon>Pisolithus</taxon>
    </lineage>
</organism>
<reference evidence="13" key="2">
    <citation type="submission" date="2015-01" db="EMBL/GenBank/DDBJ databases">
        <title>Evolutionary Origins and Diversification of the Mycorrhizal Mutualists.</title>
        <authorList>
            <consortium name="DOE Joint Genome Institute"/>
            <consortium name="Mycorrhizal Genomics Consortium"/>
            <person name="Kohler A."/>
            <person name="Kuo A."/>
            <person name="Nagy L.G."/>
            <person name="Floudas D."/>
            <person name="Copeland A."/>
            <person name="Barry K.W."/>
            <person name="Cichocki N."/>
            <person name="Veneault-Fourrey C."/>
            <person name="LaButti K."/>
            <person name="Lindquist E.A."/>
            <person name="Lipzen A."/>
            <person name="Lundell T."/>
            <person name="Morin E."/>
            <person name="Murat C."/>
            <person name="Riley R."/>
            <person name="Ohm R."/>
            <person name="Sun H."/>
            <person name="Tunlid A."/>
            <person name="Henrissat B."/>
            <person name="Grigoriev I.V."/>
            <person name="Hibbett D.S."/>
            <person name="Martin F."/>
        </authorList>
    </citation>
    <scope>NUCLEOTIDE SEQUENCE [LARGE SCALE GENOMIC DNA]</scope>
    <source>
        <strain evidence="13">Marx 270</strain>
    </source>
</reference>
<evidence type="ECO:0000256" key="10">
    <source>
        <dbReference type="SAM" id="MobiDB-lite"/>
    </source>
</evidence>
<keyword evidence="11" id="KW-0472">Membrane</keyword>
<evidence type="ECO:0000256" key="1">
    <source>
        <dbReference type="ARBA" id="ARBA00001971"/>
    </source>
</evidence>
<evidence type="ECO:0000256" key="4">
    <source>
        <dbReference type="ARBA" id="ARBA00022617"/>
    </source>
</evidence>
<dbReference type="InterPro" id="IPR002401">
    <property type="entry name" value="Cyt_P450_E_grp-I"/>
</dbReference>
<keyword evidence="4 9" id="KW-0349">Heme</keyword>
<dbReference type="Gene3D" id="1.10.630.10">
    <property type="entry name" value="Cytochrome P450"/>
    <property type="match status" value="1"/>
</dbReference>
<dbReference type="InParanoid" id="A0A0C3PLD8"/>
<keyword evidence="11" id="KW-0812">Transmembrane</keyword>
<evidence type="ECO:0000256" key="5">
    <source>
        <dbReference type="ARBA" id="ARBA00022723"/>
    </source>
</evidence>
<dbReference type="STRING" id="870435.A0A0C3PLD8"/>
<evidence type="ECO:0000256" key="7">
    <source>
        <dbReference type="ARBA" id="ARBA00023004"/>
    </source>
</evidence>
<feature type="binding site" description="axial binding residue" evidence="9">
    <location>
        <position position="433"/>
    </location>
    <ligand>
        <name>heme</name>
        <dbReference type="ChEBI" id="CHEBI:30413"/>
    </ligand>
    <ligandPart>
        <name>Fe</name>
        <dbReference type="ChEBI" id="CHEBI:18248"/>
    </ligandPart>
</feature>
<comment type="pathway">
    <text evidence="2">Secondary metabolite biosynthesis.</text>
</comment>
<comment type="cofactor">
    <cofactor evidence="1 9">
        <name>heme</name>
        <dbReference type="ChEBI" id="CHEBI:30413"/>
    </cofactor>
</comment>
<keyword evidence="8" id="KW-0503">Monooxygenase</keyword>
<reference evidence="12 13" key="1">
    <citation type="submission" date="2014-04" db="EMBL/GenBank/DDBJ databases">
        <authorList>
            <consortium name="DOE Joint Genome Institute"/>
            <person name="Kuo A."/>
            <person name="Kohler A."/>
            <person name="Costa M.D."/>
            <person name="Nagy L.G."/>
            <person name="Floudas D."/>
            <person name="Copeland A."/>
            <person name="Barry K.W."/>
            <person name="Cichocki N."/>
            <person name="Veneault-Fourrey C."/>
            <person name="LaButti K."/>
            <person name="Lindquist E.A."/>
            <person name="Lipzen A."/>
            <person name="Lundell T."/>
            <person name="Morin E."/>
            <person name="Murat C."/>
            <person name="Sun H."/>
            <person name="Tunlid A."/>
            <person name="Henrissat B."/>
            <person name="Grigoriev I.V."/>
            <person name="Hibbett D.S."/>
            <person name="Martin F."/>
            <person name="Nordberg H.P."/>
            <person name="Cantor M.N."/>
            <person name="Hua S.X."/>
        </authorList>
    </citation>
    <scope>NUCLEOTIDE SEQUENCE [LARGE SCALE GENOMIC DNA]</scope>
    <source>
        <strain evidence="12 13">Marx 270</strain>
    </source>
</reference>
<dbReference type="AlphaFoldDB" id="A0A0C3PLD8"/>
<dbReference type="PANTHER" id="PTHR46300">
    <property type="entry name" value="P450, PUTATIVE (EUROFUNG)-RELATED-RELATED"/>
    <property type="match status" value="1"/>
</dbReference>